<proteinExistence type="predicted"/>
<sequence length="54" mass="5628">MIVIAGFVLGAIIGARKALKSGGKRLDALQYGAGFGIAFAVLGLFVTLFIDRMV</sequence>
<gene>
    <name evidence="2" type="ORF">G5V65_13910</name>
</gene>
<reference evidence="2 3" key="1">
    <citation type="submission" date="2020-02" db="EMBL/GenBank/DDBJ databases">
        <title>Rhodobacter translucens sp. nov., a novel bacterium isolated from activated sludge.</title>
        <authorList>
            <person name="Liu J."/>
        </authorList>
    </citation>
    <scope>NUCLEOTIDE SEQUENCE [LARGE SCALE GENOMIC DNA]</scope>
    <source>
        <strain evidence="2 3">HX-7-19</strain>
    </source>
</reference>
<organism evidence="2 3">
    <name type="scientific">Paragemmobacter kunshanensis</name>
    <dbReference type="NCBI Taxonomy" id="2583234"/>
    <lineage>
        <taxon>Bacteria</taxon>
        <taxon>Pseudomonadati</taxon>
        <taxon>Pseudomonadota</taxon>
        <taxon>Alphaproteobacteria</taxon>
        <taxon>Rhodobacterales</taxon>
        <taxon>Paracoccaceae</taxon>
        <taxon>Paragemmobacter</taxon>
    </lineage>
</organism>
<dbReference type="RefSeq" id="WP_165051158.1">
    <property type="nucleotide sequence ID" value="NZ_JAALFE010000013.1"/>
</dbReference>
<name>A0A6M1U369_9RHOB</name>
<evidence type="ECO:0000313" key="3">
    <source>
        <dbReference type="Proteomes" id="UP000474758"/>
    </source>
</evidence>
<protein>
    <recommendedName>
        <fullName evidence="4">Apolipoprotein acyltransferase</fullName>
    </recommendedName>
</protein>
<evidence type="ECO:0000313" key="2">
    <source>
        <dbReference type="EMBL" id="NGQ91994.1"/>
    </source>
</evidence>
<accession>A0A6M1U369</accession>
<comment type="caution">
    <text evidence="2">The sequence shown here is derived from an EMBL/GenBank/DDBJ whole genome shotgun (WGS) entry which is preliminary data.</text>
</comment>
<dbReference type="Proteomes" id="UP000474758">
    <property type="component" value="Unassembled WGS sequence"/>
</dbReference>
<dbReference type="EMBL" id="JAALFE010000013">
    <property type="protein sequence ID" value="NGQ91994.1"/>
    <property type="molecule type" value="Genomic_DNA"/>
</dbReference>
<keyword evidence="3" id="KW-1185">Reference proteome</keyword>
<feature type="transmembrane region" description="Helical" evidence="1">
    <location>
        <begin position="28"/>
        <end position="50"/>
    </location>
</feature>
<dbReference type="AlphaFoldDB" id="A0A6M1U369"/>
<evidence type="ECO:0000256" key="1">
    <source>
        <dbReference type="SAM" id="Phobius"/>
    </source>
</evidence>
<keyword evidence="1" id="KW-0472">Membrane</keyword>
<keyword evidence="1" id="KW-0812">Transmembrane</keyword>
<evidence type="ECO:0008006" key="4">
    <source>
        <dbReference type="Google" id="ProtNLM"/>
    </source>
</evidence>
<keyword evidence="1" id="KW-1133">Transmembrane helix</keyword>